<name>A0A4Y7TAF8_COPMI</name>
<gene>
    <name evidence="6" type="ORF">FA13DRAFT_1630185</name>
</gene>
<evidence type="ECO:0000256" key="3">
    <source>
        <dbReference type="ARBA" id="ARBA00022833"/>
    </source>
</evidence>
<dbReference type="STRING" id="71717.A0A4Y7TAF8"/>
<dbReference type="PROSITE" id="PS00518">
    <property type="entry name" value="ZF_RING_1"/>
    <property type="match status" value="1"/>
</dbReference>
<dbReference type="EMBL" id="QPFP01000021">
    <property type="protein sequence ID" value="TEB30924.1"/>
    <property type="molecule type" value="Genomic_DNA"/>
</dbReference>
<evidence type="ECO:0000259" key="5">
    <source>
        <dbReference type="PROSITE" id="PS50089"/>
    </source>
</evidence>
<comment type="caution">
    <text evidence="6">The sequence shown here is derived from an EMBL/GenBank/DDBJ whole genome shotgun (WGS) entry which is preliminary data.</text>
</comment>
<dbReference type="PROSITE" id="PS50089">
    <property type="entry name" value="ZF_RING_2"/>
    <property type="match status" value="1"/>
</dbReference>
<keyword evidence="1" id="KW-0479">Metal-binding</keyword>
<reference evidence="6 7" key="1">
    <citation type="journal article" date="2019" name="Nat. Ecol. Evol.">
        <title>Megaphylogeny resolves global patterns of mushroom evolution.</title>
        <authorList>
            <person name="Varga T."/>
            <person name="Krizsan K."/>
            <person name="Foldi C."/>
            <person name="Dima B."/>
            <person name="Sanchez-Garcia M."/>
            <person name="Sanchez-Ramirez S."/>
            <person name="Szollosi G.J."/>
            <person name="Szarkandi J.G."/>
            <person name="Papp V."/>
            <person name="Albert L."/>
            <person name="Andreopoulos W."/>
            <person name="Angelini C."/>
            <person name="Antonin V."/>
            <person name="Barry K.W."/>
            <person name="Bougher N.L."/>
            <person name="Buchanan P."/>
            <person name="Buyck B."/>
            <person name="Bense V."/>
            <person name="Catcheside P."/>
            <person name="Chovatia M."/>
            <person name="Cooper J."/>
            <person name="Damon W."/>
            <person name="Desjardin D."/>
            <person name="Finy P."/>
            <person name="Geml J."/>
            <person name="Haridas S."/>
            <person name="Hughes K."/>
            <person name="Justo A."/>
            <person name="Karasinski D."/>
            <person name="Kautmanova I."/>
            <person name="Kiss B."/>
            <person name="Kocsube S."/>
            <person name="Kotiranta H."/>
            <person name="LaButti K.M."/>
            <person name="Lechner B.E."/>
            <person name="Liimatainen K."/>
            <person name="Lipzen A."/>
            <person name="Lukacs Z."/>
            <person name="Mihaltcheva S."/>
            <person name="Morgado L.N."/>
            <person name="Niskanen T."/>
            <person name="Noordeloos M.E."/>
            <person name="Ohm R.A."/>
            <person name="Ortiz-Santana B."/>
            <person name="Ovrebo C."/>
            <person name="Racz N."/>
            <person name="Riley R."/>
            <person name="Savchenko A."/>
            <person name="Shiryaev A."/>
            <person name="Soop K."/>
            <person name="Spirin V."/>
            <person name="Szebenyi C."/>
            <person name="Tomsovsky M."/>
            <person name="Tulloss R.E."/>
            <person name="Uehling J."/>
            <person name="Grigoriev I.V."/>
            <person name="Vagvolgyi C."/>
            <person name="Papp T."/>
            <person name="Martin F.M."/>
            <person name="Miettinen O."/>
            <person name="Hibbett D.S."/>
            <person name="Nagy L.G."/>
        </authorList>
    </citation>
    <scope>NUCLEOTIDE SEQUENCE [LARGE SCALE GENOMIC DNA]</scope>
    <source>
        <strain evidence="6 7">FP101781</strain>
    </source>
</reference>
<accession>A0A4Y7TAF8</accession>
<evidence type="ECO:0000256" key="4">
    <source>
        <dbReference type="PROSITE-ProRule" id="PRU00175"/>
    </source>
</evidence>
<dbReference type="Proteomes" id="UP000298030">
    <property type="component" value="Unassembled WGS sequence"/>
</dbReference>
<dbReference type="InterPro" id="IPR001841">
    <property type="entry name" value="Znf_RING"/>
</dbReference>
<dbReference type="AlphaFoldDB" id="A0A4Y7TAF8"/>
<dbReference type="OrthoDB" id="6105938at2759"/>
<dbReference type="Pfam" id="PF14634">
    <property type="entry name" value="zf-RING_5"/>
    <property type="match status" value="1"/>
</dbReference>
<keyword evidence="7" id="KW-1185">Reference proteome</keyword>
<dbReference type="SUPFAM" id="SSF57850">
    <property type="entry name" value="RING/U-box"/>
    <property type="match status" value="1"/>
</dbReference>
<proteinExistence type="predicted"/>
<dbReference type="GO" id="GO:0008270">
    <property type="term" value="F:zinc ion binding"/>
    <property type="evidence" value="ECO:0007669"/>
    <property type="project" value="UniProtKB-KW"/>
</dbReference>
<dbReference type="InterPro" id="IPR013083">
    <property type="entry name" value="Znf_RING/FYVE/PHD"/>
</dbReference>
<evidence type="ECO:0000313" key="7">
    <source>
        <dbReference type="Proteomes" id="UP000298030"/>
    </source>
</evidence>
<evidence type="ECO:0000313" key="6">
    <source>
        <dbReference type="EMBL" id="TEB30924.1"/>
    </source>
</evidence>
<keyword evidence="3" id="KW-0862">Zinc</keyword>
<protein>
    <recommendedName>
        <fullName evidence="5">RING-type domain-containing protein</fullName>
    </recommendedName>
</protein>
<feature type="domain" description="RING-type" evidence="5">
    <location>
        <begin position="10"/>
        <end position="50"/>
    </location>
</feature>
<evidence type="ECO:0000256" key="2">
    <source>
        <dbReference type="ARBA" id="ARBA00022771"/>
    </source>
</evidence>
<keyword evidence="2 4" id="KW-0863">Zinc-finger</keyword>
<dbReference type="Gene3D" id="3.30.40.10">
    <property type="entry name" value="Zinc/RING finger domain, C3HC4 (zinc finger)"/>
    <property type="match status" value="1"/>
</dbReference>
<sequence>MLVAGPNSVCDVCLEPFGCDGKAPCSISCGHVFCVDCLDRVTKPSCPLCRNYFDSRATIKLHLDLDTVKPLSPSSNATDLDHDEDARRLRDAINRVTKEGCSESQIRQLIQDGNKFFQRAPKGRVRRGRMTFSPLS</sequence>
<dbReference type="SMART" id="SM00184">
    <property type="entry name" value="RING"/>
    <property type="match status" value="1"/>
</dbReference>
<evidence type="ECO:0000256" key="1">
    <source>
        <dbReference type="ARBA" id="ARBA00022723"/>
    </source>
</evidence>
<organism evidence="6 7">
    <name type="scientific">Coprinellus micaceus</name>
    <name type="common">Glistening ink-cap mushroom</name>
    <name type="synonym">Coprinus micaceus</name>
    <dbReference type="NCBI Taxonomy" id="71717"/>
    <lineage>
        <taxon>Eukaryota</taxon>
        <taxon>Fungi</taxon>
        <taxon>Dikarya</taxon>
        <taxon>Basidiomycota</taxon>
        <taxon>Agaricomycotina</taxon>
        <taxon>Agaricomycetes</taxon>
        <taxon>Agaricomycetidae</taxon>
        <taxon>Agaricales</taxon>
        <taxon>Agaricineae</taxon>
        <taxon>Psathyrellaceae</taxon>
        <taxon>Coprinellus</taxon>
    </lineage>
</organism>
<dbReference type="InterPro" id="IPR017907">
    <property type="entry name" value="Znf_RING_CS"/>
</dbReference>